<feature type="transmembrane region" description="Helical" evidence="9">
    <location>
        <begin position="273"/>
        <end position="292"/>
    </location>
</feature>
<dbReference type="STRING" id="1855912.LuPra_06240"/>
<keyword evidence="9" id="KW-0472">Membrane</keyword>
<dbReference type="SMART" id="SM00387">
    <property type="entry name" value="HATPase_c"/>
    <property type="match status" value="1"/>
</dbReference>
<dbReference type="NCBIfam" id="TIGR02916">
    <property type="entry name" value="PEP_his_kin"/>
    <property type="match status" value="1"/>
</dbReference>
<dbReference type="GO" id="GO:0000160">
    <property type="term" value="P:phosphorelay signal transduction system"/>
    <property type="evidence" value="ECO:0007669"/>
    <property type="project" value="UniProtKB-KW"/>
</dbReference>
<evidence type="ECO:0000256" key="5">
    <source>
        <dbReference type="ARBA" id="ARBA00022741"/>
    </source>
</evidence>
<dbReference type="InterPro" id="IPR036890">
    <property type="entry name" value="HATPase_C_sf"/>
</dbReference>
<evidence type="ECO:0000256" key="9">
    <source>
        <dbReference type="SAM" id="Phobius"/>
    </source>
</evidence>
<evidence type="ECO:0000256" key="1">
    <source>
        <dbReference type="ARBA" id="ARBA00000085"/>
    </source>
</evidence>
<keyword evidence="8" id="KW-0902">Two-component regulatory system</keyword>
<dbReference type="RefSeq" id="WP_110174366.1">
    <property type="nucleotide sequence ID" value="NZ_CP015136.1"/>
</dbReference>
<feature type="transmembrane region" description="Helical" evidence="9">
    <location>
        <begin position="140"/>
        <end position="157"/>
    </location>
</feature>
<dbReference type="AlphaFoldDB" id="A0A143PXI6"/>
<dbReference type="GO" id="GO:0005524">
    <property type="term" value="F:ATP binding"/>
    <property type="evidence" value="ECO:0007669"/>
    <property type="project" value="UniProtKB-KW"/>
</dbReference>
<feature type="transmembrane region" description="Helical" evidence="9">
    <location>
        <begin position="207"/>
        <end position="227"/>
    </location>
</feature>
<dbReference type="EC" id="2.7.13.3" evidence="2"/>
<evidence type="ECO:0000256" key="4">
    <source>
        <dbReference type="ARBA" id="ARBA00022679"/>
    </source>
</evidence>
<keyword evidence="7" id="KW-0067">ATP-binding</keyword>
<gene>
    <name evidence="11" type="primary">zraS_6</name>
    <name evidence="11" type="ORF">LuPra_06240</name>
</gene>
<dbReference type="InterPro" id="IPR005467">
    <property type="entry name" value="His_kinase_dom"/>
</dbReference>
<dbReference type="PROSITE" id="PS50109">
    <property type="entry name" value="HIS_KIN"/>
    <property type="match status" value="1"/>
</dbReference>
<evidence type="ECO:0000256" key="2">
    <source>
        <dbReference type="ARBA" id="ARBA00012438"/>
    </source>
</evidence>
<dbReference type="SMART" id="SM00065">
    <property type="entry name" value="GAF"/>
    <property type="match status" value="1"/>
</dbReference>
<evidence type="ECO:0000256" key="8">
    <source>
        <dbReference type="ARBA" id="ARBA00023012"/>
    </source>
</evidence>
<reference evidence="12" key="2">
    <citation type="submission" date="2016-04" db="EMBL/GenBank/DDBJ databases">
        <title>First Complete Genome Sequence of a Subdivision 6 Acidobacterium.</title>
        <authorList>
            <person name="Huang S."/>
            <person name="Vieira S."/>
            <person name="Bunk B."/>
            <person name="Riedel T."/>
            <person name="Sproeer C."/>
            <person name="Overmann J."/>
        </authorList>
    </citation>
    <scope>NUCLEOTIDE SEQUENCE [LARGE SCALE GENOMIC DNA]</scope>
    <source>
        <strain evidence="12">DSM 100886 HEG_-6_39</strain>
    </source>
</reference>
<dbReference type="Pfam" id="PF02518">
    <property type="entry name" value="HATPase_c"/>
    <property type="match status" value="1"/>
</dbReference>
<keyword evidence="6" id="KW-0418">Kinase</keyword>
<dbReference type="EMBL" id="CP015136">
    <property type="protein sequence ID" value="AMY12956.1"/>
    <property type="molecule type" value="Genomic_DNA"/>
</dbReference>
<feature type="transmembrane region" description="Helical" evidence="9">
    <location>
        <begin position="99"/>
        <end position="120"/>
    </location>
</feature>
<dbReference type="PRINTS" id="PR00344">
    <property type="entry name" value="BCTRLSENSOR"/>
</dbReference>
<dbReference type="SUPFAM" id="SSF55781">
    <property type="entry name" value="GAF domain-like"/>
    <property type="match status" value="1"/>
</dbReference>
<evidence type="ECO:0000259" key="10">
    <source>
        <dbReference type="PROSITE" id="PS50109"/>
    </source>
</evidence>
<dbReference type="InterPro" id="IPR003594">
    <property type="entry name" value="HATPase_dom"/>
</dbReference>
<dbReference type="Gene3D" id="3.30.450.40">
    <property type="match status" value="1"/>
</dbReference>
<feature type="transmembrane region" description="Helical" evidence="9">
    <location>
        <begin position="61"/>
        <end position="87"/>
    </location>
</feature>
<dbReference type="Pfam" id="PF13492">
    <property type="entry name" value="GAF_3"/>
    <property type="match status" value="1"/>
</dbReference>
<keyword evidence="3" id="KW-0597">Phosphoprotein</keyword>
<dbReference type="OrthoDB" id="9784397at2"/>
<dbReference type="Gene3D" id="3.30.565.10">
    <property type="entry name" value="Histidine kinase-like ATPase, C-terminal domain"/>
    <property type="match status" value="1"/>
</dbReference>
<dbReference type="InterPro" id="IPR029016">
    <property type="entry name" value="GAF-like_dom_sf"/>
</dbReference>
<feature type="domain" description="Histidine kinase" evidence="10">
    <location>
        <begin position="495"/>
        <end position="700"/>
    </location>
</feature>
<name>A0A143PXI6_LUTPR</name>
<dbReference type="Proteomes" id="UP000076079">
    <property type="component" value="Chromosome"/>
</dbReference>
<reference evidence="11 12" key="1">
    <citation type="journal article" date="2016" name="Genome Announc.">
        <title>First Complete Genome Sequence of a Subdivision 6 Acidobacterium Strain.</title>
        <authorList>
            <person name="Huang S."/>
            <person name="Vieira S."/>
            <person name="Bunk B."/>
            <person name="Riedel T."/>
            <person name="Sproer C."/>
            <person name="Overmann J."/>
        </authorList>
    </citation>
    <scope>NUCLEOTIDE SEQUENCE [LARGE SCALE GENOMIC DNA]</scope>
    <source>
        <strain evidence="12">DSM 100886 HEG_-6_39</strain>
    </source>
</reference>
<dbReference type="InterPro" id="IPR014265">
    <property type="entry name" value="XrtA/PrsK"/>
</dbReference>
<dbReference type="SUPFAM" id="SSF55874">
    <property type="entry name" value="ATPase domain of HSP90 chaperone/DNA topoisomerase II/histidine kinase"/>
    <property type="match status" value="1"/>
</dbReference>
<keyword evidence="4 11" id="KW-0808">Transferase</keyword>
<keyword evidence="9" id="KW-0812">Transmembrane</keyword>
<keyword evidence="5" id="KW-0547">Nucleotide-binding</keyword>
<comment type="catalytic activity">
    <reaction evidence="1">
        <text>ATP + protein L-histidine = ADP + protein N-phospho-L-histidine.</text>
        <dbReference type="EC" id="2.7.13.3"/>
    </reaction>
</comment>
<proteinExistence type="predicted"/>
<organism evidence="11 12">
    <name type="scientific">Luteitalea pratensis</name>
    <dbReference type="NCBI Taxonomy" id="1855912"/>
    <lineage>
        <taxon>Bacteria</taxon>
        <taxon>Pseudomonadati</taxon>
        <taxon>Acidobacteriota</taxon>
        <taxon>Vicinamibacteria</taxon>
        <taxon>Vicinamibacterales</taxon>
        <taxon>Vicinamibacteraceae</taxon>
        <taxon>Luteitalea</taxon>
    </lineage>
</organism>
<dbReference type="KEGG" id="abac:LuPra_06240"/>
<dbReference type="GO" id="GO:0004673">
    <property type="term" value="F:protein histidine kinase activity"/>
    <property type="evidence" value="ECO:0007669"/>
    <property type="project" value="UniProtKB-EC"/>
</dbReference>
<accession>A0A143PXI6</accession>
<feature type="transmembrane region" description="Helical" evidence="9">
    <location>
        <begin position="177"/>
        <end position="201"/>
    </location>
</feature>
<dbReference type="InterPro" id="IPR003018">
    <property type="entry name" value="GAF"/>
</dbReference>
<dbReference type="PANTHER" id="PTHR43065:SF10">
    <property type="entry name" value="PEROXIDE STRESS-ACTIVATED HISTIDINE KINASE MAK3"/>
    <property type="match status" value="1"/>
</dbReference>
<evidence type="ECO:0000313" key="11">
    <source>
        <dbReference type="EMBL" id="AMY12956.1"/>
    </source>
</evidence>
<keyword evidence="9" id="KW-1133">Transmembrane helix</keyword>
<feature type="transmembrane region" description="Helical" evidence="9">
    <location>
        <begin position="335"/>
        <end position="356"/>
    </location>
</feature>
<evidence type="ECO:0000256" key="6">
    <source>
        <dbReference type="ARBA" id="ARBA00022777"/>
    </source>
</evidence>
<evidence type="ECO:0000313" key="12">
    <source>
        <dbReference type="Proteomes" id="UP000076079"/>
    </source>
</evidence>
<feature type="transmembrane region" description="Helical" evidence="9">
    <location>
        <begin position="31"/>
        <end position="55"/>
    </location>
</feature>
<evidence type="ECO:0000256" key="7">
    <source>
        <dbReference type="ARBA" id="ARBA00022840"/>
    </source>
</evidence>
<dbReference type="InterPro" id="IPR004358">
    <property type="entry name" value="Sig_transdc_His_kin-like_C"/>
</dbReference>
<feature type="transmembrane region" description="Helical" evidence="9">
    <location>
        <begin position="239"/>
        <end position="261"/>
    </location>
</feature>
<keyword evidence="12" id="KW-1185">Reference proteome</keyword>
<dbReference type="PANTHER" id="PTHR43065">
    <property type="entry name" value="SENSOR HISTIDINE KINASE"/>
    <property type="match status" value="1"/>
</dbReference>
<evidence type="ECO:0000256" key="3">
    <source>
        <dbReference type="ARBA" id="ARBA00022553"/>
    </source>
</evidence>
<sequence length="705" mass="75638">MLLIPLVPFAASTLALLLAAASLVRRTPSIATWSFSAGMLLLGLDSLCTGLALHAPTWTELVRWLTIGMVAKACLPAVWLAFSLTYARAEARDALIRARWVLALSAAVPLSIAVGLPGRLLDVVPPDETGTVLFVRSEGVARAFHSVLLLGLVMPLMNLEQTFRAAVGTMRWRIKYVVIGMAVIFGGYIFVRSQAILYLAYEPSIAGVESSALMVGCVFLVLAYARNGFGSLDVYPSRAVLRSSLTVLLVGGYLFIVGVLAQSVRRFGGAESFQVQAFIVLIGMAGLAVLLLSDRLRQRLQALVGRHFGKAQHDSTRLWADLSRRLAAVTDERRLAAATATLTASTFDVLAVSVWLGDTSSGRVRFAAATAPSGTAVKDDGAPGWAEMAAGLARQPAPFDLEAVDAPWAEALRQLCPSTFTSGGPRWCVPLRSAERVRGAIVLADRVNGVPYSSEEAELLQCLGDQTASALENLHLGDEVARGRELEAFRSMSAFFVHDLKNATASLNLMLKNLPVHFDDPAFRADALRGISNTVTRIDGLIERLTSLREQPGVRLAPVPLDGVLDEAVAEMGQTAVGVERDVKSILPPILADRDQLRSVVTNLLLNARDAMAGRAGSIRVSAYTADERVVLVIADNGCGMTPAFIRDSLFRPFQSTKSRGLGIGMFQARRVIEAQGGWIDVESQQGVGTTVRIILPAAEEVQTT</sequence>
<protein>
    <recommendedName>
        <fullName evidence="2">histidine kinase</fullName>
        <ecNumber evidence="2">2.7.13.3</ecNumber>
    </recommendedName>
</protein>
<feature type="transmembrane region" description="Helical" evidence="9">
    <location>
        <begin position="6"/>
        <end position="24"/>
    </location>
</feature>